<dbReference type="SUPFAM" id="SSF141986">
    <property type="entry name" value="LD-carboxypeptidase A C-terminal domain-like"/>
    <property type="match status" value="1"/>
</dbReference>
<protein>
    <submittedName>
        <fullName evidence="5">LD-carboxypeptidase</fullName>
    </submittedName>
</protein>
<evidence type="ECO:0000313" key="5">
    <source>
        <dbReference type="EMBL" id="NSJ84797.1"/>
    </source>
</evidence>
<proteinExistence type="inferred from homology"/>
<dbReference type="InterPro" id="IPR029062">
    <property type="entry name" value="Class_I_gatase-like"/>
</dbReference>
<dbReference type="PANTHER" id="PTHR30237">
    <property type="entry name" value="MURAMOYLTETRAPEPTIDE CARBOXYPEPTIDASE"/>
    <property type="match status" value="1"/>
</dbReference>
<evidence type="ECO:0000259" key="4">
    <source>
        <dbReference type="Pfam" id="PF17676"/>
    </source>
</evidence>
<dbReference type="CDD" id="cd07062">
    <property type="entry name" value="Peptidase_S66_mccF_like"/>
    <property type="match status" value="1"/>
</dbReference>
<dbReference type="SUPFAM" id="SSF52317">
    <property type="entry name" value="Class I glutamine amidotransferase-like"/>
    <property type="match status" value="1"/>
</dbReference>
<name>A0ABX2I309_BLAHA</name>
<sequence>MKPTENMTPLTIGVFSSSSPISATTPVRYERGKAYLQKKGFRVLDGSLYGKSDFYRSGTIRERAEEFNQLLYREEVEIVMASIGGNNTNSILPYIDYAYLKKHPKIIIGYSDTTALLLAIYEKTGLPVFYGPALASSFGEFPPFVDWTYEQFETMLQGYGNLPYTFPVPQYWTDEFIDWSSQDRGKEPRKNQWICVRPGRAKGRLIGGNLNTMEGFFGTDYMPEIRKGDILFMEDSLKDACTIERTFSLLKLAGVFDRVSGVILGKHEKFDDNGTGRKPYEILLEVMGESEIPILAEIDCCHTHPMLTLPIGCEVSLDAEEKTVVLLENPLEKIECSR</sequence>
<dbReference type="Gene3D" id="3.50.30.60">
    <property type="entry name" value="LD-carboxypeptidase A C-terminal domain-like"/>
    <property type="match status" value="1"/>
</dbReference>
<keyword evidence="2" id="KW-0378">Hydrolase</keyword>
<organism evidence="5 6">
    <name type="scientific">Blautia hansenii</name>
    <name type="common">Ruminococcus hansenii</name>
    <dbReference type="NCBI Taxonomy" id="1322"/>
    <lineage>
        <taxon>Bacteria</taxon>
        <taxon>Bacillati</taxon>
        <taxon>Bacillota</taxon>
        <taxon>Clostridia</taxon>
        <taxon>Lachnospirales</taxon>
        <taxon>Lachnospiraceae</taxon>
        <taxon>Blautia</taxon>
    </lineage>
</organism>
<evidence type="ECO:0000313" key="6">
    <source>
        <dbReference type="Proteomes" id="UP000822142"/>
    </source>
</evidence>
<evidence type="ECO:0000256" key="2">
    <source>
        <dbReference type="ARBA" id="ARBA00022801"/>
    </source>
</evidence>
<accession>A0ABX2I309</accession>
<dbReference type="InterPro" id="IPR040449">
    <property type="entry name" value="Peptidase_S66_N"/>
</dbReference>
<dbReference type="InterPro" id="IPR040921">
    <property type="entry name" value="Peptidase_S66C"/>
</dbReference>
<comment type="caution">
    <text evidence="5">The sequence shown here is derived from an EMBL/GenBank/DDBJ whole genome shotgun (WGS) entry which is preliminary data.</text>
</comment>
<gene>
    <name evidence="5" type="ORF">G5A70_01055</name>
</gene>
<dbReference type="PIRSF" id="PIRSF028757">
    <property type="entry name" value="LD-carboxypeptidase"/>
    <property type="match status" value="1"/>
</dbReference>
<dbReference type="Proteomes" id="UP000822142">
    <property type="component" value="Unassembled WGS sequence"/>
</dbReference>
<keyword evidence="6" id="KW-1185">Reference proteome</keyword>
<dbReference type="Pfam" id="PF02016">
    <property type="entry name" value="Peptidase_S66"/>
    <property type="match status" value="1"/>
</dbReference>
<dbReference type="RefSeq" id="WP_173747271.1">
    <property type="nucleotide sequence ID" value="NZ_JAAITA010000001.1"/>
</dbReference>
<dbReference type="Pfam" id="PF17676">
    <property type="entry name" value="Peptidase_S66C"/>
    <property type="match status" value="1"/>
</dbReference>
<reference evidence="5 6" key="1">
    <citation type="journal article" date="2020" name="Cell Host Microbe">
        <title>Functional and Genomic Variation between Human-Derived Isolates of Lachnospiraceae Reveals Inter- and Intra-Species Diversity.</title>
        <authorList>
            <person name="Sorbara M.T."/>
            <person name="Littmann E.R."/>
            <person name="Fontana E."/>
            <person name="Moody T.U."/>
            <person name="Kohout C.E."/>
            <person name="Gjonbalaj M."/>
            <person name="Eaton V."/>
            <person name="Seok R."/>
            <person name="Leiner I.M."/>
            <person name="Pamer E.G."/>
        </authorList>
    </citation>
    <scope>NUCLEOTIDE SEQUENCE [LARGE SCALE GENOMIC DNA]</scope>
    <source>
        <strain evidence="5 6">MSK.15.26</strain>
    </source>
</reference>
<dbReference type="Gene3D" id="3.40.50.10740">
    <property type="entry name" value="Class I glutamine amidotransferase-like"/>
    <property type="match status" value="1"/>
</dbReference>
<comment type="similarity">
    <text evidence="1">Belongs to the peptidase S66 family.</text>
</comment>
<dbReference type="EMBL" id="JAAITA010000001">
    <property type="protein sequence ID" value="NSJ84797.1"/>
    <property type="molecule type" value="Genomic_DNA"/>
</dbReference>
<dbReference type="PANTHER" id="PTHR30237:SF5">
    <property type="entry name" value="CARBOXYPEPTIDASE VC_A0337-RELATED"/>
    <property type="match status" value="1"/>
</dbReference>
<dbReference type="InterPro" id="IPR027478">
    <property type="entry name" value="LdcA_N"/>
</dbReference>
<dbReference type="InterPro" id="IPR027461">
    <property type="entry name" value="Carboxypeptidase_A_C_sf"/>
</dbReference>
<feature type="domain" description="LD-carboxypeptidase N-terminal" evidence="3">
    <location>
        <begin position="12"/>
        <end position="131"/>
    </location>
</feature>
<dbReference type="InterPro" id="IPR003507">
    <property type="entry name" value="S66_fam"/>
</dbReference>
<feature type="domain" description="LD-carboxypeptidase C-terminal" evidence="4">
    <location>
        <begin position="202"/>
        <end position="317"/>
    </location>
</feature>
<evidence type="ECO:0000259" key="3">
    <source>
        <dbReference type="Pfam" id="PF02016"/>
    </source>
</evidence>
<evidence type="ECO:0000256" key="1">
    <source>
        <dbReference type="ARBA" id="ARBA00010233"/>
    </source>
</evidence>